<evidence type="ECO:0000256" key="3">
    <source>
        <dbReference type="ARBA" id="ARBA00022801"/>
    </source>
</evidence>
<dbReference type="GO" id="GO:0008234">
    <property type="term" value="F:cysteine-type peptidase activity"/>
    <property type="evidence" value="ECO:0007669"/>
    <property type="project" value="InterPro"/>
</dbReference>
<dbReference type="OrthoDB" id="442460at2759"/>
<name>A0A8T2VI50_CERRI</name>
<protein>
    <recommendedName>
        <fullName evidence="5">Ubiquitin-like protease family profile domain-containing protein</fullName>
    </recommendedName>
</protein>
<feature type="compositionally biased region" description="Acidic residues" evidence="4">
    <location>
        <begin position="14"/>
        <end position="24"/>
    </location>
</feature>
<reference evidence="6" key="1">
    <citation type="submission" date="2021-08" db="EMBL/GenBank/DDBJ databases">
        <title>WGS assembly of Ceratopteris richardii.</title>
        <authorList>
            <person name="Marchant D.B."/>
            <person name="Chen G."/>
            <person name="Jenkins J."/>
            <person name="Shu S."/>
            <person name="Leebens-Mack J."/>
            <person name="Grimwood J."/>
            <person name="Schmutz J."/>
            <person name="Soltis P."/>
            <person name="Soltis D."/>
            <person name="Chen Z.-H."/>
        </authorList>
    </citation>
    <scope>NUCLEOTIDE SEQUENCE</scope>
    <source>
        <strain evidence="6">Whitten #5841</strain>
        <tissue evidence="6">Leaf</tissue>
    </source>
</reference>
<dbReference type="Gene3D" id="3.30.310.130">
    <property type="entry name" value="Ubiquitin-related"/>
    <property type="match status" value="1"/>
</dbReference>
<dbReference type="EMBL" id="CM035406">
    <property type="protein sequence ID" value="KAH7445774.1"/>
    <property type="molecule type" value="Genomic_DNA"/>
</dbReference>
<dbReference type="Pfam" id="PF02902">
    <property type="entry name" value="Peptidase_C48"/>
    <property type="match status" value="1"/>
</dbReference>
<evidence type="ECO:0000313" key="6">
    <source>
        <dbReference type="EMBL" id="KAH7445774.1"/>
    </source>
</evidence>
<gene>
    <name evidence="6" type="ORF">KP509_01G023700</name>
</gene>
<evidence type="ECO:0000256" key="4">
    <source>
        <dbReference type="SAM" id="MobiDB-lite"/>
    </source>
</evidence>
<dbReference type="InterPro" id="IPR003653">
    <property type="entry name" value="Peptidase_C48_C"/>
</dbReference>
<dbReference type="AlphaFoldDB" id="A0A8T2VI50"/>
<sequence>MTNEMTTQRINEMEAPDSDDDDLEPFPRKILRYKPSEESLEDPEPGRKKAERKSVIKSKDSSELFNLGDCMQREVTVLGVDLVFHSCTVQVPWVELKFMMDAIIWRFFDIYNKLVNITLSLDKTVAFSFITSEKTSDDLLELTLTSEGMKLFDCELKACLNERVILSENDITLATKVKKPNAQVLEREITSLCDRYKVLWRPFELRNKSGIINSSSCSWRLSGLMESDTGTWKNLIYPRGDIDAVTVTRDDFFCLNPGEFISDTIVDFYIKYLYSRFGEHETESFYFFNSFFFRKLVKSNTEFVTKQTNSRFSHVKRWTKDVNIFQKKYLFIPVLQSAHWSLIIVCYPGHLYKYDDWKEDDLERPSILHFDSMKDFHRDVMEPIERYLLEHWRFTFNLPSGIDTKTSGLKCIRAEVPQQTNFYDCGLYMLHYIEMFLKAYRSALPLIAISCNWFNPEDVASKRNELQCLIKQLQDESEKVCSARTMDSVLDMGACSLVPVHNPSVAKKIDACSIGILEMEDKEIKKVDDSLCMLPSDSDAAVEQDVSVLDGLNMQCSNYCAEFFHGSYLQVKRCAEGSVGNCGKEDSTIADIRVRQSMPFHLSSGRTDLSHIFERVDSIESTDGMQEKQYSVLGTFYRKCGVSEGYSPFINPAIADQIVIETSMKCMCSASVMSRDTLHHCTVSNNMQPMSSCEGAMSKGQINKRNARENSGSFVSKVKLLKQNQTNRLCSCFKLRSDSEVEGLSHFVPEHCEDCKVRVSSRVMYGCMQCATQWPQMKTAYEDIPHESCHISALFINGLGMSPNTASAEECKQSKNEFVNLRLNARGASTQVRQVLESCEPLYVSSDEETDFVKVQKIVNASKARLQNRQISRLHSGHTRNASEGTENQPPNAKWRLRRKSQFFSP</sequence>
<keyword evidence="3" id="KW-0378">Hydrolase</keyword>
<feature type="domain" description="Ubiquitin-like protease family profile" evidence="5">
    <location>
        <begin position="245"/>
        <end position="436"/>
    </location>
</feature>
<comment type="similarity">
    <text evidence="1">Belongs to the peptidase C48 family.</text>
</comment>
<dbReference type="SUPFAM" id="SSF54001">
    <property type="entry name" value="Cysteine proteinases"/>
    <property type="match status" value="1"/>
</dbReference>
<dbReference type="GO" id="GO:0006508">
    <property type="term" value="P:proteolysis"/>
    <property type="evidence" value="ECO:0007669"/>
    <property type="project" value="UniProtKB-KW"/>
</dbReference>
<proteinExistence type="inferred from homology"/>
<dbReference type="PROSITE" id="PS50600">
    <property type="entry name" value="ULP_PROTEASE"/>
    <property type="match status" value="1"/>
</dbReference>
<accession>A0A8T2VI50</accession>
<evidence type="ECO:0000256" key="2">
    <source>
        <dbReference type="ARBA" id="ARBA00022670"/>
    </source>
</evidence>
<feature type="compositionally biased region" description="Basic residues" evidence="4">
    <location>
        <begin position="895"/>
        <end position="906"/>
    </location>
</feature>
<dbReference type="PANTHER" id="PTHR47764:SF2">
    <property type="entry name" value="UBIQUITIN-LIKE PROTEASE FAMILY PROFILE DOMAIN-CONTAINING PROTEIN"/>
    <property type="match status" value="1"/>
</dbReference>
<feature type="compositionally biased region" description="Polar residues" evidence="4">
    <location>
        <begin position="869"/>
        <end position="891"/>
    </location>
</feature>
<dbReference type="InterPro" id="IPR038765">
    <property type="entry name" value="Papain-like_cys_pep_sf"/>
</dbReference>
<keyword evidence="7" id="KW-1185">Reference proteome</keyword>
<dbReference type="Proteomes" id="UP000825935">
    <property type="component" value="Chromosome 1"/>
</dbReference>
<keyword evidence="2" id="KW-0645">Protease</keyword>
<organism evidence="6 7">
    <name type="scientific">Ceratopteris richardii</name>
    <name type="common">Triangle waterfern</name>
    <dbReference type="NCBI Taxonomy" id="49495"/>
    <lineage>
        <taxon>Eukaryota</taxon>
        <taxon>Viridiplantae</taxon>
        <taxon>Streptophyta</taxon>
        <taxon>Embryophyta</taxon>
        <taxon>Tracheophyta</taxon>
        <taxon>Polypodiopsida</taxon>
        <taxon>Polypodiidae</taxon>
        <taxon>Polypodiales</taxon>
        <taxon>Pteridineae</taxon>
        <taxon>Pteridaceae</taxon>
        <taxon>Parkerioideae</taxon>
        <taxon>Ceratopteris</taxon>
    </lineage>
</organism>
<evidence type="ECO:0000313" key="7">
    <source>
        <dbReference type="Proteomes" id="UP000825935"/>
    </source>
</evidence>
<evidence type="ECO:0000256" key="1">
    <source>
        <dbReference type="ARBA" id="ARBA00005234"/>
    </source>
</evidence>
<comment type="caution">
    <text evidence="6">The sequence shown here is derived from an EMBL/GenBank/DDBJ whole genome shotgun (WGS) entry which is preliminary data.</text>
</comment>
<feature type="region of interest" description="Disordered" evidence="4">
    <location>
        <begin position="869"/>
        <end position="906"/>
    </location>
</feature>
<dbReference type="PANTHER" id="PTHR47764">
    <property type="entry name" value="UBIQUITIN-LIKE-SPECIFIC PROTEASE 2B-RELATED"/>
    <property type="match status" value="1"/>
</dbReference>
<feature type="compositionally biased region" description="Polar residues" evidence="4">
    <location>
        <begin position="1"/>
        <end position="10"/>
    </location>
</feature>
<feature type="region of interest" description="Disordered" evidence="4">
    <location>
        <begin position="1"/>
        <end position="54"/>
    </location>
</feature>
<evidence type="ECO:0000259" key="5">
    <source>
        <dbReference type="PROSITE" id="PS50600"/>
    </source>
</evidence>
<feature type="compositionally biased region" description="Basic and acidic residues" evidence="4">
    <location>
        <begin position="44"/>
        <end position="54"/>
    </location>
</feature>
<dbReference type="Gene3D" id="1.10.418.20">
    <property type="match status" value="1"/>
</dbReference>